<evidence type="ECO:0000259" key="4">
    <source>
        <dbReference type="Pfam" id="PF01073"/>
    </source>
</evidence>
<feature type="domain" description="3-beta hydroxysteroid dehydrogenase/isomerase" evidence="4">
    <location>
        <begin position="16"/>
        <end position="261"/>
    </location>
</feature>
<feature type="transmembrane region" description="Helical" evidence="3">
    <location>
        <begin position="273"/>
        <end position="291"/>
    </location>
</feature>
<dbReference type="InParanoid" id="A0A194X838"/>
<dbReference type="SUPFAM" id="SSF51735">
    <property type="entry name" value="NAD(P)-binding Rossmann-fold domains"/>
    <property type="match status" value="1"/>
</dbReference>
<proteinExistence type="inferred from homology"/>
<gene>
    <name evidence="5" type="ORF">LY89DRAFT_697537</name>
</gene>
<evidence type="ECO:0000313" key="6">
    <source>
        <dbReference type="Proteomes" id="UP000070700"/>
    </source>
</evidence>
<dbReference type="RefSeq" id="XP_018070685.1">
    <property type="nucleotide sequence ID" value="XM_018216917.1"/>
</dbReference>
<dbReference type="PANTHER" id="PTHR43245:SF51">
    <property type="entry name" value="SHORT CHAIN DEHYDROGENASE_REDUCTASE FAMILY 42E, MEMBER 2"/>
    <property type="match status" value="1"/>
</dbReference>
<dbReference type="GO" id="GO:0006694">
    <property type="term" value="P:steroid biosynthetic process"/>
    <property type="evidence" value="ECO:0007669"/>
    <property type="project" value="InterPro"/>
</dbReference>
<evidence type="ECO:0000313" key="5">
    <source>
        <dbReference type="EMBL" id="KUJ16330.1"/>
    </source>
</evidence>
<accession>A0A194X838</accession>
<keyword evidence="5" id="KW-0413">Isomerase</keyword>
<organism evidence="5 6">
    <name type="scientific">Mollisia scopiformis</name>
    <name type="common">Conifer needle endophyte fungus</name>
    <name type="synonym">Phialocephala scopiformis</name>
    <dbReference type="NCBI Taxonomy" id="149040"/>
    <lineage>
        <taxon>Eukaryota</taxon>
        <taxon>Fungi</taxon>
        <taxon>Dikarya</taxon>
        <taxon>Ascomycota</taxon>
        <taxon>Pezizomycotina</taxon>
        <taxon>Leotiomycetes</taxon>
        <taxon>Helotiales</taxon>
        <taxon>Mollisiaceae</taxon>
        <taxon>Mollisia</taxon>
    </lineage>
</organism>
<protein>
    <submittedName>
        <fullName evidence="5">Putative 3-beta hydroxysteroid dehydrogenase/isomerase family protein</fullName>
    </submittedName>
</protein>
<dbReference type="GO" id="GO:0016616">
    <property type="term" value="F:oxidoreductase activity, acting on the CH-OH group of donors, NAD or NADP as acceptor"/>
    <property type="evidence" value="ECO:0007669"/>
    <property type="project" value="InterPro"/>
</dbReference>
<dbReference type="OrthoDB" id="10058185at2759"/>
<dbReference type="Gene3D" id="3.40.50.720">
    <property type="entry name" value="NAD(P)-binding Rossmann-like Domain"/>
    <property type="match status" value="1"/>
</dbReference>
<keyword evidence="3" id="KW-0472">Membrane</keyword>
<keyword evidence="3" id="KW-1133">Transmembrane helix</keyword>
<dbReference type="PANTHER" id="PTHR43245">
    <property type="entry name" value="BIFUNCTIONAL POLYMYXIN RESISTANCE PROTEIN ARNA"/>
    <property type="match status" value="1"/>
</dbReference>
<dbReference type="GeneID" id="28826643"/>
<dbReference type="Pfam" id="PF01073">
    <property type="entry name" value="3Beta_HSD"/>
    <property type="match status" value="1"/>
</dbReference>
<keyword evidence="3" id="KW-0812">Transmembrane</keyword>
<comment type="similarity">
    <text evidence="1">Belongs to the 3-beta-HSD family.</text>
</comment>
<name>A0A194X838_MOLSC</name>
<dbReference type="AlphaFoldDB" id="A0A194X838"/>
<dbReference type="Proteomes" id="UP000070700">
    <property type="component" value="Unassembled WGS sequence"/>
</dbReference>
<dbReference type="InterPro" id="IPR050177">
    <property type="entry name" value="Lipid_A_modif_metabolic_enz"/>
</dbReference>
<evidence type="ECO:0000256" key="3">
    <source>
        <dbReference type="SAM" id="Phobius"/>
    </source>
</evidence>
<dbReference type="GO" id="GO:0016853">
    <property type="term" value="F:isomerase activity"/>
    <property type="evidence" value="ECO:0007669"/>
    <property type="project" value="UniProtKB-KW"/>
</dbReference>
<dbReference type="STRING" id="149040.A0A194X838"/>
<dbReference type="InterPro" id="IPR002225">
    <property type="entry name" value="3Beta_OHSteriod_DH/Estase"/>
</dbReference>
<dbReference type="KEGG" id="psco:LY89DRAFT_697537"/>
<dbReference type="InterPro" id="IPR036291">
    <property type="entry name" value="NAD(P)-bd_dom_sf"/>
</dbReference>
<evidence type="ECO:0000256" key="2">
    <source>
        <dbReference type="ARBA" id="ARBA00023002"/>
    </source>
</evidence>
<reference evidence="5 6" key="1">
    <citation type="submission" date="2015-10" db="EMBL/GenBank/DDBJ databases">
        <title>Full genome of DAOMC 229536 Phialocephala scopiformis, a fungal endophyte of spruce producing the potent anti-insectan compound rugulosin.</title>
        <authorList>
            <consortium name="DOE Joint Genome Institute"/>
            <person name="Walker A.K."/>
            <person name="Frasz S.L."/>
            <person name="Seifert K.A."/>
            <person name="Miller J.D."/>
            <person name="Mondo S.J."/>
            <person name="Labutti K."/>
            <person name="Lipzen A."/>
            <person name="Dockter R."/>
            <person name="Kennedy M."/>
            <person name="Grigoriev I.V."/>
            <person name="Spatafora J.W."/>
        </authorList>
    </citation>
    <scope>NUCLEOTIDE SEQUENCE [LARGE SCALE GENOMIC DNA]</scope>
    <source>
        <strain evidence="5 6">CBS 120377</strain>
    </source>
</reference>
<sequence length="350" mass="39121">MDPVLVIGGCGCQFVSDVTVFDINTSSNHIDSAKYIEGSLSSYQDIRSALQQVKPRVIFNTASPKMFGQRNLRERYAENIHGTRFFLDCIKEIEAVKALIYTSSSSVVHDNTTDLLNATENLPLCFEPQQKEYYTHTKAAAEQLVLTSNGSHGLLTAAVRAAMLFGERDLTTTPNIVENALRGRGKFQIGDGTNLVDFTYVGSTAYAHILAAKALLRESAATEPIPEDIRVNGEAFVITNDEPWPFWEFTRAMGAAAGFPVRKEDVWVVSVSLYYWVVVFLEWVIWGLSFGRREAGVKRGMVKYLTMTRTFGVGKAKRRLGYRPRVGMEEGIRRAVESYLEREGDGKKTM</sequence>
<keyword evidence="2" id="KW-0560">Oxidoreductase</keyword>
<evidence type="ECO:0000256" key="1">
    <source>
        <dbReference type="ARBA" id="ARBA00009219"/>
    </source>
</evidence>
<keyword evidence="6" id="KW-1185">Reference proteome</keyword>
<dbReference type="EMBL" id="KQ947416">
    <property type="protein sequence ID" value="KUJ16330.1"/>
    <property type="molecule type" value="Genomic_DNA"/>
</dbReference>